<sequence length="184" mass="20825">MKESVNDRIMETASRLFYNQGYNLTGINQIIDEAGIAKASLYSHYRSKTDILLAYLDEWAEGFVKNLETHLAGIKGAKNKIFGLFEFQIDLYKNSDYVGCPLLKIKAEVPRSETAVWERIESNKKHQRKIIKKLVQEMDNKSGLSDQALANMIFYLLEGSSVTATVTSNADEIRNALDALKKLI</sequence>
<evidence type="ECO:0000256" key="1">
    <source>
        <dbReference type="ARBA" id="ARBA00023015"/>
    </source>
</evidence>
<keyword evidence="1" id="KW-0805">Transcription regulation</keyword>
<evidence type="ECO:0000313" key="7">
    <source>
        <dbReference type="Proteomes" id="UP000679126"/>
    </source>
</evidence>
<dbReference type="SUPFAM" id="SSF46689">
    <property type="entry name" value="Homeodomain-like"/>
    <property type="match status" value="1"/>
</dbReference>
<proteinExistence type="predicted"/>
<reference evidence="7" key="1">
    <citation type="submission" date="2021-03" db="EMBL/GenBank/DDBJ databases">
        <title>Assistant Professor.</title>
        <authorList>
            <person name="Huq M.A."/>
        </authorList>
    </citation>
    <scope>NUCLEOTIDE SEQUENCE [LARGE SCALE GENOMIC DNA]</scope>
    <source>
        <strain evidence="7">MAH-28</strain>
    </source>
</reference>
<dbReference type="InterPro" id="IPR001647">
    <property type="entry name" value="HTH_TetR"/>
</dbReference>
<dbReference type="RefSeq" id="WP_209146308.1">
    <property type="nucleotide sequence ID" value="NZ_JAGHKP010000002.1"/>
</dbReference>
<evidence type="ECO:0000313" key="6">
    <source>
        <dbReference type="EMBL" id="MBO9153342.1"/>
    </source>
</evidence>
<keyword evidence="2 4" id="KW-0238">DNA-binding</keyword>
<evidence type="ECO:0000256" key="4">
    <source>
        <dbReference type="PROSITE-ProRule" id="PRU00335"/>
    </source>
</evidence>
<dbReference type="Gene3D" id="1.10.357.10">
    <property type="entry name" value="Tetracycline Repressor, domain 2"/>
    <property type="match status" value="1"/>
</dbReference>
<dbReference type="Pfam" id="PF00440">
    <property type="entry name" value="TetR_N"/>
    <property type="match status" value="1"/>
</dbReference>
<dbReference type="SUPFAM" id="SSF48498">
    <property type="entry name" value="Tetracyclin repressor-like, C-terminal domain"/>
    <property type="match status" value="1"/>
</dbReference>
<keyword evidence="7" id="KW-1185">Reference proteome</keyword>
<organism evidence="6 7">
    <name type="scientific">Chitinophaga chungangae</name>
    <dbReference type="NCBI Taxonomy" id="2821488"/>
    <lineage>
        <taxon>Bacteria</taxon>
        <taxon>Pseudomonadati</taxon>
        <taxon>Bacteroidota</taxon>
        <taxon>Chitinophagia</taxon>
        <taxon>Chitinophagales</taxon>
        <taxon>Chitinophagaceae</taxon>
        <taxon>Chitinophaga</taxon>
    </lineage>
</organism>
<accession>A0ABS3YF79</accession>
<feature type="domain" description="HTH tetR-type" evidence="5">
    <location>
        <begin position="3"/>
        <end position="63"/>
    </location>
</feature>
<dbReference type="PANTHER" id="PTHR47506">
    <property type="entry name" value="TRANSCRIPTIONAL REGULATORY PROTEIN"/>
    <property type="match status" value="1"/>
</dbReference>
<evidence type="ECO:0000256" key="2">
    <source>
        <dbReference type="ARBA" id="ARBA00023125"/>
    </source>
</evidence>
<evidence type="ECO:0000259" key="5">
    <source>
        <dbReference type="PROSITE" id="PS50977"/>
    </source>
</evidence>
<dbReference type="EMBL" id="JAGHKP010000002">
    <property type="protein sequence ID" value="MBO9153342.1"/>
    <property type="molecule type" value="Genomic_DNA"/>
</dbReference>
<feature type="DNA-binding region" description="H-T-H motif" evidence="4">
    <location>
        <begin position="26"/>
        <end position="45"/>
    </location>
</feature>
<name>A0ABS3YF79_9BACT</name>
<gene>
    <name evidence="6" type="ORF">J7I43_14030</name>
</gene>
<dbReference type="InterPro" id="IPR009057">
    <property type="entry name" value="Homeodomain-like_sf"/>
</dbReference>
<comment type="caution">
    <text evidence="6">The sequence shown here is derived from an EMBL/GenBank/DDBJ whole genome shotgun (WGS) entry which is preliminary data.</text>
</comment>
<dbReference type="PRINTS" id="PR00455">
    <property type="entry name" value="HTHTETR"/>
</dbReference>
<dbReference type="InterPro" id="IPR036271">
    <property type="entry name" value="Tet_transcr_reg_TetR-rel_C_sf"/>
</dbReference>
<dbReference type="PROSITE" id="PS50977">
    <property type="entry name" value="HTH_TETR_2"/>
    <property type="match status" value="1"/>
</dbReference>
<evidence type="ECO:0000256" key="3">
    <source>
        <dbReference type="ARBA" id="ARBA00023163"/>
    </source>
</evidence>
<keyword evidence="3" id="KW-0804">Transcription</keyword>
<dbReference type="PANTHER" id="PTHR47506:SF1">
    <property type="entry name" value="HTH-TYPE TRANSCRIPTIONAL REGULATOR YJDC"/>
    <property type="match status" value="1"/>
</dbReference>
<protein>
    <submittedName>
        <fullName evidence="6">TetR/AcrR family transcriptional regulator</fullName>
    </submittedName>
</protein>
<dbReference type="Proteomes" id="UP000679126">
    <property type="component" value="Unassembled WGS sequence"/>
</dbReference>